<organism evidence="6 7">
    <name type="scientific">Pelagirhabdus alkalitolerans</name>
    <dbReference type="NCBI Taxonomy" id="1612202"/>
    <lineage>
        <taxon>Bacteria</taxon>
        <taxon>Bacillati</taxon>
        <taxon>Bacillota</taxon>
        <taxon>Bacilli</taxon>
        <taxon>Bacillales</taxon>
        <taxon>Bacillaceae</taxon>
        <taxon>Pelagirhabdus</taxon>
    </lineage>
</organism>
<dbReference type="Gene3D" id="3.30.9.10">
    <property type="entry name" value="D-Amino Acid Oxidase, subunit A, domain 2"/>
    <property type="match status" value="1"/>
</dbReference>
<dbReference type="InterPro" id="IPR036188">
    <property type="entry name" value="FAD/NAD-bd_sf"/>
</dbReference>
<dbReference type="GO" id="GO:0016491">
    <property type="term" value="F:oxidoreductase activity"/>
    <property type="evidence" value="ECO:0007669"/>
    <property type="project" value="UniProtKB-KW"/>
</dbReference>
<evidence type="ECO:0000256" key="1">
    <source>
        <dbReference type="ARBA" id="ARBA00001974"/>
    </source>
</evidence>
<evidence type="ECO:0000259" key="5">
    <source>
        <dbReference type="Pfam" id="PF01266"/>
    </source>
</evidence>
<dbReference type="Pfam" id="PF01266">
    <property type="entry name" value="DAO"/>
    <property type="match status" value="1"/>
</dbReference>
<evidence type="ECO:0000256" key="4">
    <source>
        <dbReference type="ARBA" id="ARBA00023002"/>
    </source>
</evidence>
<accession>A0A1G6H5Q2</accession>
<keyword evidence="3" id="KW-0285">Flavoprotein</keyword>
<dbReference type="EMBL" id="FMYI01000002">
    <property type="protein sequence ID" value="SDB89609.1"/>
    <property type="molecule type" value="Genomic_DNA"/>
</dbReference>
<keyword evidence="4" id="KW-0560">Oxidoreductase</keyword>
<evidence type="ECO:0000313" key="6">
    <source>
        <dbReference type="EMBL" id="SDB89609.1"/>
    </source>
</evidence>
<dbReference type="PANTHER" id="PTHR13847">
    <property type="entry name" value="SARCOSINE DEHYDROGENASE-RELATED"/>
    <property type="match status" value="1"/>
</dbReference>
<comment type="cofactor">
    <cofactor evidence="1">
        <name>FAD</name>
        <dbReference type="ChEBI" id="CHEBI:57692"/>
    </cofactor>
</comment>
<dbReference type="GO" id="GO:0005737">
    <property type="term" value="C:cytoplasm"/>
    <property type="evidence" value="ECO:0007669"/>
    <property type="project" value="TreeGrafter"/>
</dbReference>
<feature type="domain" description="FAD dependent oxidoreductase" evidence="5">
    <location>
        <begin position="6"/>
        <end position="328"/>
    </location>
</feature>
<reference evidence="7" key="1">
    <citation type="submission" date="2016-09" db="EMBL/GenBank/DDBJ databases">
        <authorList>
            <person name="Varghese N."/>
            <person name="Submissions S."/>
        </authorList>
    </citation>
    <scope>NUCLEOTIDE SEQUENCE [LARGE SCALE GENOMIC DNA]</scope>
    <source>
        <strain evidence="7">S5</strain>
    </source>
</reference>
<dbReference type="Gene3D" id="3.50.50.60">
    <property type="entry name" value="FAD/NAD(P)-binding domain"/>
    <property type="match status" value="1"/>
</dbReference>
<keyword evidence="7" id="KW-1185">Reference proteome</keyword>
<evidence type="ECO:0000313" key="7">
    <source>
        <dbReference type="Proteomes" id="UP000242949"/>
    </source>
</evidence>
<comment type="similarity">
    <text evidence="2">Belongs to the DadA oxidoreductase family.</text>
</comment>
<dbReference type="PANTHER" id="PTHR13847:SF286">
    <property type="entry name" value="D-AMINO ACID DEHYDROGENASE"/>
    <property type="match status" value="1"/>
</dbReference>
<evidence type="ECO:0000256" key="2">
    <source>
        <dbReference type="ARBA" id="ARBA00009410"/>
    </source>
</evidence>
<dbReference type="OrthoDB" id="9805337at2"/>
<sequence length="350" mass="38854">MTQYSIIGGGIAGASIAYHLLKDNLDVTLYDDNQTGQATKQSAGIICPWVSQRRNKKWYRLVKEGAKYYPLFIDELESTAQQPTGFSKNGSVSLFKDEHIQSLAYDRISKKQVDAPEMGDVQKLSYDELASLFPELTKNYPGVYVSGGAQVNGHMLLDALMKAIRNLGGVVKKERANIEALSGTVIYTAGAWHNKQIDTPKVSHQKAELLHFKLNSDSSNQDYPLIMALGPTYIIQTGLDTFAIGTTHIDTDSFDTTPSPESEQQLMNEAKRYFPNHSIEKLHMAVGLRPYTNESLPYIGWVEDNVFVVNGLGSSGLTAAPVIGREVSRYLNDQETTLNLSDYQYEEPLS</sequence>
<dbReference type="SUPFAM" id="SSF54373">
    <property type="entry name" value="FAD-linked reductases, C-terminal domain"/>
    <property type="match status" value="1"/>
</dbReference>
<dbReference type="SUPFAM" id="SSF51971">
    <property type="entry name" value="Nucleotide-binding domain"/>
    <property type="match status" value="1"/>
</dbReference>
<protein>
    <submittedName>
        <fullName evidence="6">D-amino acid dehydrogenase small subunit</fullName>
    </submittedName>
</protein>
<evidence type="ECO:0000256" key="3">
    <source>
        <dbReference type="ARBA" id="ARBA00022630"/>
    </source>
</evidence>
<proteinExistence type="inferred from homology"/>
<dbReference type="STRING" id="1612202.SAMN05421734_102272"/>
<dbReference type="RefSeq" id="WP_090793235.1">
    <property type="nucleotide sequence ID" value="NZ_FMYI01000002.1"/>
</dbReference>
<dbReference type="AlphaFoldDB" id="A0A1G6H5Q2"/>
<gene>
    <name evidence="6" type="ORF">SAMN05421734_102272</name>
</gene>
<name>A0A1G6H5Q2_9BACI</name>
<dbReference type="Proteomes" id="UP000242949">
    <property type="component" value="Unassembled WGS sequence"/>
</dbReference>
<dbReference type="InterPro" id="IPR006076">
    <property type="entry name" value="FAD-dep_OxRdtase"/>
</dbReference>